<dbReference type="InterPro" id="IPR036737">
    <property type="entry name" value="OmpA-like_sf"/>
</dbReference>
<dbReference type="Gene3D" id="3.30.1330.60">
    <property type="entry name" value="OmpA-like domain"/>
    <property type="match status" value="1"/>
</dbReference>
<gene>
    <name evidence="2" type="ORF">ACFSSB_07960</name>
</gene>
<reference evidence="3" key="1">
    <citation type="journal article" date="2019" name="Int. J. Syst. Evol. Microbiol.">
        <title>The Global Catalogue of Microorganisms (GCM) 10K type strain sequencing project: providing services to taxonomists for standard genome sequencing and annotation.</title>
        <authorList>
            <consortium name="The Broad Institute Genomics Platform"/>
            <consortium name="The Broad Institute Genome Sequencing Center for Infectious Disease"/>
            <person name="Wu L."/>
            <person name="Ma J."/>
        </authorList>
    </citation>
    <scope>NUCLEOTIDE SEQUENCE [LARGE SCALE GENOMIC DNA]</scope>
    <source>
        <strain evidence="3">KCTC 42808</strain>
    </source>
</reference>
<dbReference type="InterPro" id="IPR006665">
    <property type="entry name" value="OmpA-like"/>
</dbReference>
<keyword evidence="3" id="KW-1185">Reference proteome</keyword>
<dbReference type="Proteomes" id="UP001597467">
    <property type="component" value="Unassembled WGS sequence"/>
</dbReference>
<dbReference type="RefSeq" id="WP_379902936.1">
    <property type="nucleotide sequence ID" value="NZ_JBHULM010000011.1"/>
</dbReference>
<sequence length="194" mass="22632">MYKIIAFFLFNYSANCFSQNNDLPKNPQPGKCYVRCIQDNVLDWKTIPCDLLSKNNELSIHITPNTETISKRDKKTIDRKIVKLIKKEYVVLIEVHHDSSESATVNKELSNKKAQLITEYFDSLDIPKEMVWINYLGNSKAKNKCVNNTLDCNKLYRENSKITYKVVSAGKPIKGHRYMYNENTGTYYWLKSKE</sequence>
<dbReference type="Pfam" id="PF00691">
    <property type="entry name" value="OmpA"/>
    <property type="match status" value="1"/>
</dbReference>
<proteinExistence type="predicted"/>
<feature type="domain" description="OmpA-like" evidence="1">
    <location>
        <begin position="64"/>
        <end position="146"/>
    </location>
</feature>
<dbReference type="SUPFAM" id="SSF103088">
    <property type="entry name" value="OmpA-like"/>
    <property type="match status" value="1"/>
</dbReference>
<dbReference type="EMBL" id="JBHULM010000011">
    <property type="protein sequence ID" value="MFD2542249.1"/>
    <property type="molecule type" value="Genomic_DNA"/>
</dbReference>
<name>A0ABW5K018_9FLAO</name>
<evidence type="ECO:0000313" key="3">
    <source>
        <dbReference type="Proteomes" id="UP001597467"/>
    </source>
</evidence>
<accession>A0ABW5K018</accession>
<evidence type="ECO:0000259" key="1">
    <source>
        <dbReference type="Pfam" id="PF00691"/>
    </source>
</evidence>
<evidence type="ECO:0000313" key="2">
    <source>
        <dbReference type="EMBL" id="MFD2542249.1"/>
    </source>
</evidence>
<organism evidence="2 3">
    <name type="scientific">Lacinutrix gracilariae</name>
    <dbReference type="NCBI Taxonomy" id="1747198"/>
    <lineage>
        <taxon>Bacteria</taxon>
        <taxon>Pseudomonadati</taxon>
        <taxon>Bacteroidota</taxon>
        <taxon>Flavobacteriia</taxon>
        <taxon>Flavobacteriales</taxon>
        <taxon>Flavobacteriaceae</taxon>
        <taxon>Lacinutrix</taxon>
    </lineage>
</organism>
<protein>
    <submittedName>
        <fullName evidence="2">OmpA family protein</fullName>
    </submittedName>
</protein>
<comment type="caution">
    <text evidence="2">The sequence shown here is derived from an EMBL/GenBank/DDBJ whole genome shotgun (WGS) entry which is preliminary data.</text>
</comment>